<dbReference type="InterPro" id="IPR019775">
    <property type="entry name" value="WD40_repeat_CS"/>
</dbReference>
<evidence type="ECO:0000256" key="4">
    <source>
        <dbReference type="PROSITE-ProRule" id="PRU00192"/>
    </source>
</evidence>
<evidence type="ECO:0000313" key="9">
    <source>
        <dbReference type="Proteomes" id="UP001374579"/>
    </source>
</evidence>
<dbReference type="FunFam" id="2.30.30.40:FF:000072">
    <property type="entry name" value="Unconventional Myosin IB"/>
    <property type="match status" value="1"/>
</dbReference>
<dbReference type="Gene3D" id="2.30.30.40">
    <property type="entry name" value="SH3 Domains"/>
    <property type="match status" value="1"/>
</dbReference>
<evidence type="ECO:0000256" key="5">
    <source>
        <dbReference type="PROSITE-ProRule" id="PRU00221"/>
    </source>
</evidence>
<dbReference type="PANTHER" id="PTHR44499">
    <property type="entry name" value="JOUBERIN"/>
    <property type="match status" value="1"/>
</dbReference>
<organism evidence="8 9">
    <name type="scientific">Littorina saxatilis</name>
    <dbReference type="NCBI Taxonomy" id="31220"/>
    <lineage>
        <taxon>Eukaryota</taxon>
        <taxon>Metazoa</taxon>
        <taxon>Spiralia</taxon>
        <taxon>Lophotrochozoa</taxon>
        <taxon>Mollusca</taxon>
        <taxon>Gastropoda</taxon>
        <taxon>Caenogastropoda</taxon>
        <taxon>Littorinimorpha</taxon>
        <taxon>Littorinoidea</taxon>
        <taxon>Littorinidae</taxon>
        <taxon>Littorina</taxon>
    </lineage>
</organism>
<gene>
    <name evidence="8" type="ORF">V1264_023243</name>
</gene>
<dbReference type="PROSITE" id="PS50294">
    <property type="entry name" value="WD_REPEATS_REGION"/>
    <property type="match status" value="2"/>
</dbReference>
<feature type="region of interest" description="Disordered" evidence="6">
    <location>
        <begin position="988"/>
        <end position="1014"/>
    </location>
</feature>
<feature type="domain" description="SH3" evidence="7">
    <location>
        <begin position="1174"/>
        <end position="1234"/>
    </location>
</feature>
<dbReference type="InterPro" id="IPR052803">
    <property type="entry name" value="Cilium-Associated_Jouberin"/>
</dbReference>
<protein>
    <recommendedName>
        <fullName evidence="7">SH3 domain-containing protein</fullName>
    </recommendedName>
</protein>
<dbReference type="SMART" id="SM00326">
    <property type="entry name" value="SH3"/>
    <property type="match status" value="1"/>
</dbReference>
<feature type="region of interest" description="Disordered" evidence="6">
    <location>
        <begin position="53"/>
        <end position="72"/>
    </location>
</feature>
<dbReference type="Pfam" id="PF00018">
    <property type="entry name" value="SH3_1"/>
    <property type="match status" value="1"/>
</dbReference>
<feature type="compositionally biased region" description="Basic and acidic residues" evidence="6">
    <location>
        <begin position="991"/>
        <end position="1014"/>
    </location>
</feature>
<dbReference type="Pfam" id="PF00400">
    <property type="entry name" value="WD40"/>
    <property type="match status" value="2"/>
</dbReference>
<feature type="region of interest" description="Disordered" evidence="6">
    <location>
        <begin position="1257"/>
        <end position="1293"/>
    </location>
</feature>
<dbReference type="InterPro" id="IPR001680">
    <property type="entry name" value="WD40_rpt"/>
</dbReference>
<feature type="compositionally biased region" description="Basic and acidic residues" evidence="6">
    <location>
        <begin position="211"/>
        <end position="222"/>
    </location>
</feature>
<evidence type="ECO:0000313" key="8">
    <source>
        <dbReference type="EMBL" id="KAK7100261.1"/>
    </source>
</evidence>
<sequence>MAEDGLEVQPKPRKRKEKIAKAEEIPLQDRSGTQLRVDELLQQVVAQTTKDAVTEAKKKKKKKPKGDGDDLVLESLRKGKGIAGLHKEEDTALLNNIYEPDNSPKNEKSNKQRQKKLQADSAEKPLKDNLEIAEAEKKKGKRKKKTETTDQEITSLPPVRTAKQVEDETAPTPAPREKKKKKKTSEDEVPSPEETVSPRPEPRERKKKKKPSEDTQSPREDTASPEPETPGSPRRALKKKMKKLVDQLESQSPAEDSINTETETPVTSPRRRKKKKAEETEPTVPEEAEPVSTDEPVSSPKKEKKKKKEAGAAVAEEAEQSPSEEAVVSPREEKKKKKKKDKKEEEATGIEDEAAKGDTQEEEAAETTKAKKKKKKKGEEGTGDAETAEDEQAETAGLNAPDDGEVLAVLVHRTDKLKNDFNILHPVIRVHVVDENTGQYLTKQHKDRPVASFYELKNENVEDILPIMTQPFDFKQKKSTIPMWEELLVFNENFNYFIQSSPKTLLLFELRDFISMHSTNNKSESGWHRIAWGFLKLVGGNGKINEGSKLRLQLFQIPTRRFPKTGQPEVYHWWKSHQRNAYPSTLYVTVKSIVPPDNIEPSMRSMFATQQEQGAMTYEDLKRSMNWDSKAHKLEARPMTSWSRLFGQLCRIPNNLILTLPAQKKGCFVIRFSHDGRSLACACGSKDGFPILIYEIPSGQVKTELHGHFSLVYDMSWSRKDTHLASASADGTVRVWNILEDKQMAERVLPHPGFVYCCKFHPRLDSIIVSGCYDQVLRVWDLSQDEEGGQLSQEIEDHHGYINSICFDDDDGLKMYSADSVGVVNIWNVYITDEPDRRPFVRDWTLYHKLQEPEMKDVQINHIEMHPSGRRLLVHCRDNVIRMFDLRVQRVMQQYIGAVNFREKLGSCITPCGTFVFAGSEDNFVYAWNTDTGDQVARYAELNYQNPVTDVAYHPRDHILAVCSFGENHPVLVYKYDPFTAQVDAGLTPRAPDETTDIEHIPDGQLSPRKEDELSSARAKVMSKDEFTAYETLRYNRVLKKLDSATMQMSQMPGAVTMDTSRRMDTIGRSGVIGSWSQTDTGSYLATPRSGMPAPSMMSPHAPPTMLSTVQQQQFASQNLYMKQADSAWRPSFSEVGRHGNKHSSFFGRPAQIALDTSQGKAQFTFQSPLGSTKKQKKVVALYDYKAQRSDELTIFSGDTILLLYKDGEQWWMGELADGQQGFFPANYVAAADDDEEEQEAARKSYTAVRTKEGELKFLSGGEDSDTEVGGSTSNLRKSGQSNGKKKKVHYGD</sequence>
<feature type="compositionally biased region" description="Basic residues" evidence="6">
    <location>
        <begin position="1284"/>
        <end position="1293"/>
    </location>
</feature>
<proteinExistence type="predicted"/>
<dbReference type="InterPro" id="IPR036028">
    <property type="entry name" value="SH3-like_dom_sf"/>
</dbReference>
<feature type="region of interest" description="Disordered" evidence="6">
    <location>
        <begin position="1"/>
        <end position="32"/>
    </location>
</feature>
<feature type="region of interest" description="Disordered" evidence="6">
    <location>
        <begin position="79"/>
        <end position="400"/>
    </location>
</feature>
<evidence type="ECO:0000256" key="2">
    <source>
        <dbReference type="ARBA" id="ARBA00022574"/>
    </source>
</evidence>
<dbReference type="Gene3D" id="2.130.10.10">
    <property type="entry name" value="YVTN repeat-like/Quinoprotein amine dehydrogenase"/>
    <property type="match status" value="1"/>
</dbReference>
<dbReference type="Proteomes" id="UP001374579">
    <property type="component" value="Unassembled WGS sequence"/>
</dbReference>
<feature type="compositionally biased region" description="Basic and acidic residues" evidence="6">
    <location>
        <begin position="117"/>
        <end position="137"/>
    </location>
</feature>
<comment type="caution">
    <text evidence="8">The sequence shown here is derived from an EMBL/GenBank/DDBJ whole genome shotgun (WGS) entry which is preliminary data.</text>
</comment>
<dbReference type="InterPro" id="IPR001452">
    <property type="entry name" value="SH3_domain"/>
</dbReference>
<evidence type="ECO:0000256" key="3">
    <source>
        <dbReference type="ARBA" id="ARBA00022737"/>
    </source>
</evidence>
<feature type="compositionally biased region" description="Acidic residues" evidence="6">
    <location>
        <begin position="280"/>
        <end position="289"/>
    </location>
</feature>
<feature type="compositionally biased region" description="Acidic residues" evidence="6">
    <location>
        <begin position="381"/>
        <end position="393"/>
    </location>
</feature>
<feature type="repeat" description="WD" evidence="5">
    <location>
        <begin position="705"/>
        <end position="746"/>
    </location>
</feature>
<feature type="compositionally biased region" description="Low complexity" evidence="6">
    <location>
        <begin position="311"/>
        <end position="329"/>
    </location>
</feature>
<reference evidence="8 9" key="1">
    <citation type="submission" date="2024-02" db="EMBL/GenBank/DDBJ databases">
        <title>Chromosome-scale genome assembly of the rough periwinkle Littorina saxatilis.</title>
        <authorList>
            <person name="De Jode A."/>
            <person name="Faria R."/>
            <person name="Formenti G."/>
            <person name="Sims Y."/>
            <person name="Smith T.P."/>
            <person name="Tracey A."/>
            <person name="Wood J.M.D."/>
            <person name="Zagrodzka Z.B."/>
            <person name="Johannesson K."/>
            <person name="Butlin R.K."/>
            <person name="Leder E.H."/>
        </authorList>
    </citation>
    <scope>NUCLEOTIDE SEQUENCE [LARGE SCALE GENOMIC DNA]</scope>
    <source>
        <strain evidence="8">Snail1</strain>
        <tissue evidence="8">Muscle</tissue>
    </source>
</reference>
<dbReference type="PROSITE" id="PS00678">
    <property type="entry name" value="WD_REPEATS_1"/>
    <property type="match status" value="2"/>
</dbReference>
<feature type="compositionally biased region" description="Polar residues" evidence="6">
    <location>
        <begin position="248"/>
        <end position="267"/>
    </location>
</feature>
<dbReference type="SUPFAM" id="SSF50978">
    <property type="entry name" value="WD40 repeat-like"/>
    <property type="match status" value="1"/>
</dbReference>
<feature type="compositionally biased region" description="Polar residues" evidence="6">
    <location>
        <begin position="1270"/>
        <end position="1283"/>
    </location>
</feature>
<name>A0AAN9G9H2_9CAEN</name>
<keyword evidence="2 5" id="KW-0853">WD repeat</keyword>
<evidence type="ECO:0000256" key="1">
    <source>
        <dbReference type="ARBA" id="ARBA00022443"/>
    </source>
</evidence>
<evidence type="ECO:0000259" key="7">
    <source>
        <dbReference type="PROSITE" id="PS50002"/>
    </source>
</evidence>
<feature type="repeat" description="WD" evidence="5">
    <location>
        <begin position="748"/>
        <end position="790"/>
    </location>
</feature>
<accession>A0AAN9G9H2</accession>
<dbReference type="PROSITE" id="PS50002">
    <property type="entry name" value="SH3"/>
    <property type="match status" value="1"/>
</dbReference>
<dbReference type="PROSITE" id="PS50082">
    <property type="entry name" value="WD_REPEATS_2"/>
    <property type="match status" value="2"/>
</dbReference>
<dbReference type="PRINTS" id="PR00452">
    <property type="entry name" value="SH3DOMAIN"/>
</dbReference>
<dbReference type="GO" id="GO:0044458">
    <property type="term" value="P:motile cilium assembly"/>
    <property type="evidence" value="ECO:0007669"/>
    <property type="project" value="TreeGrafter"/>
</dbReference>
<dbReference type="PANTHER" id="PTHR44499:SF1">
    <property type="entry name" value="JOUBERIN"/>
    <property type="match status" value="1"/>
</dbReference>
<dbReference type="SUPFAM" id="SSF50044">
    <property type="entry name" value="SH3-domain"/>
    <property type="match status" value="1"/>
</dbReference>
<keyword evidence="9" id="KW-1185">Reference proteome</keyword>
<dbReference type="InterPro" id="IPR015943">
    <property type="entry name" value="WD40/YVTN_repeat-like_dom_sf"/>
</dbReference>
<dbReference type="SMART" id="SM00320">
    <property type="entry name" value="WD40"/>
    <property type="match status" value="7"/>
</dbReference>
<dbReference type="InterPro" id="IPR036322">
    <property type="entry name" value="WD40_repeat_dom_sf"/>
</dbReference>
<dbReference type="EMBL" id="JBAMIC010000011">
    <property type="protein sequence ID" value="KAK7100261.1"/>
    <property type="molecule type" value="Genomic_DNA"/>
</dbReference>
<keyword evidence="1 4" id="KW-0728">SH3 domain</keyword>
<evidence type="ECO:0000256" key="6">
    <source>
        <dbReference type="SAM" id="MobiDB-lite"/>
    </source>
</evidence>
<dbReference type="GO" id="GO:0036064">
    <property type="term" value="C:ciliary basal body"/>
    <property type="evidence" value="ECO:0007669"/>
    <property type="project" value="TreeGrafter"/>
</dbReference>
<dbReference type="CDD" id="cd00200">
    <property type="entry name" value="WD40"/>
    <property type="match status" value="1"/>
</dbReference>
<keyword evidence="3" id="KW-0677">Repeat</keyword>